<dbReference type="EMBL" id="JRUE01000212">
    <property type="protein sequence ID" value="KXZ65975.1"/>
    <property type="molecule type" value="Genomic_DNA"/>
</dbReference>
<evidence type="ECO:0000313" key="2">
    <source>
        <dbReference type="Proteomes" id="UP000075680"/>
    </source>
</evidence>
<organism evidence="1 2">
    <name type="scientific">Acinetobacter venetianus</name>
    <dbReference type="NCBI Taxonomy" id="52133"/>
    <lineage>
        <taxon>Bacteria</taxon>
        <taxon>Pseudomonadati</taxon>
        <taxon>Pseudomonadota</taxon>
        <taxon>Gammaproteobacteria</taxon>
        <taxon>Moraxellales</taxon>
        <taxon>Moraxellaceae</taxon>
        <taxon>Acinetobacter</taxon>
    </lineage>
</organism>
<dbReference type="RefSeq" id="WP_061519388.1">
    <property type="nucleotide sequence ID" value="NZ_JRUE01000212.1"/>
</dbReference>
<gene>
    <name evidence="1" type="ORF">AVENLUH5627_02705</name>
</gene>
<name>A0A150HLT5_9GAMM</name>
<evidence type="ECO:0000313" key="1">
    <source>
        <dbReference type="EMBL" id="KXZ65975.1"/>
    </source>
</evidence>
<proteinExistence type="predicted"/>
<dbReference type="AlphaFoldDB" id="A0A150HLT5"/>
<dbReference type="Proteomes" id="UP000075680">
    <property type="component" value="Unassembled WGS sequence"/>
</dbReference>
<dbReference type="PATRIC" id="fig|52133.18.peg.2778"/>
<sequence length="1001" mass="111916">MGGSSKQVTGYRYFANFLLFIGNPIEKVLGINFDKRGWQTPLIDEQKNPLSIGEVKLPNLYGENEGGVAGKIHARYGTENPDPIDFYSSYLAKNDLPPLAYPYQSYLAFTGLGTPDFGGGWVGNIIGAAHGYYNNAFYLGNSGYMKEMLLWVKRTRIRNDGREQWYKVREDGAVVCEIGSRKIFSESELDVSGIVAEAKMDTYRFVNNYTYKVDETINNISMDGNISWDYELGRIFPNRVSKKTGFRFIYGWVPGGVSKVEQTAKIKGNKDCYVRANVTVKQYGEKFNLNFTNGDKVFIVNKTEYPYGDAALTTIFDVVFRFDLGLSIKSTVEGVYYQDLDIITQSEITVSIEPVPRDFNIMVDNYDINPIHKIREILTDDTAMKKPESDVNDINFMKAADRIWDEGLGISWSITEKSCLEAINELCGHIEAGVRVNRQTGLYEMVLFRDDWFEESEIHTLAVNKIKSMSLEIANADEAINQLNVSYYNREAIKDSSFSISENASIRNLNGRVNAEDADFPYFMNQRNAAVVAQWKLKQMSSPVWKGSFTTAEYNARKWNRYDLLKLAWPRKWQGEITVRIMKINLGTGTDVSIDFIEVVPYSSQLWSDVVIDQSIDVGVQPPLACPYEPFEMPYYLVVMALGQRQVDGELSYENNFGLVGVVAEQPQSNSLYAVMMTHDGTEGEEWVRAATINYEPAAELDQIISRTSTSFTVKDSAAISGLPIGTLIKCGSDWIGTPGEWMVFQGIDPYTGVVSVKRGALDSLPQAWGIGTRLYFCGNDVAYDSTEYVAGEEVLVSALTTTPSGMLENKGSIKIEMNARAFRPYPPANVKINGNYFPETHVISNDIFLTWAHRNRTQQTGGEIIGWFDEGVTLETGVTYSLELSTAQDGVIHSAINIGLENHTIPSSVLLQNKAHKLKLWSVRDGFESYQIFEHHFFVESASLILTATTDGSSVIGNTVPIANISVNVDESLRANMRFNGSSISGKAEAGSTITIEIQD</sequence>
<accession>A0A150HLT5</accession>
<reference evidence="1 2" key="1">
    <citation type="journal article" date="2016" name="Sci. Rep.">
        <title>Genomic and phenotypic characterization of the species Acinetobacter venetianus.</title>
        <authorList>
            <person name="Fondi M."/>
            <person name="Maida I."/>
            <person name="Perrin E."/>
            <person name="Orlandini V."/>
            <person name="La Torre L."/>
            <person name="Bosi E."/>
            <person name="Negroni A."/>
            <person name="Zanaroli G."/>
            <person name="Fava F."/>
            <person name="Decorosi F."/>
            <person name="Giovannetti L."/>
            <person name="Viti C."/>
            <person name="Vaneechoutte M."/>
            <person name="Dijkshoorn L."/>
            <person name="Fani R."/>
        </authorList>
    </citation>
    <scope>NUCLEOTIDE SEQUENCE [LARGE SCALE GENOMIC DNA]</scope>
    <source>
        <strain evidence="1 2">LUH5627</strain>
    </source>
</reference>
<protein>
    <submittedName>
        <fullName evidence="1">Uncharacterized protein</fullName>
    </submittedName>
</protein>
<comment type="caution">
    <text evidence="1">The sequence shown here is derived from an EMBL/GenBank/DDBJ whole genome shotgun (WGS) entry which is preliminary data.</text>
</comment>